<organism evidence="1 2">
    <name type="scientific">Datura stramonium</name>
    <name type="common">Jimsonweed</name>
    <name type="synonym">Common thornapple</name>
    <dbReference type="NCBI Taxonomy" id="4076"/>
    <lineage>
        <taxon>Eukaryota</taxon>
        <taxon>Viridiplantae</taxon>
        <taxon>Streptophyta</taxon>
        <taxon>Embryophyta</taxon>
        <taxon>Tracheophyta</taxon>
        <taxon>Spermatophyta</taxon>
        <taxon>Magnoliopsida</taxon>
        <taxon>eudicotyledons</taxon>
        <taxon>Gunneridae</taxon>
        <taxon>Pentapetalae</taxon>
        <taxon>asterids</taxon>
        <taxon>lamiids</taxon>
        <taxon>Solanales</taxon>
        <taxon>Solanaceae</taxon>
        <taxon>Solanoideae</taxon>
        <taxon>Datureae</taxon>
        <taxon>Datura</taxon>
    </lineage>
</organism>
<evidence type="ECO:0000313" key="1">
    <source>
        <dbReference type="EMBL" id="MCD7465627.1"/>
    </source>
</evidence>
<keyword evidence="2" id="KW-1185">Reference proteome</keyword>
<dbReference type="Proteomes" id="UP000823775">
    <property type="component" value="Unassembled WGS sequence"/>
</dbReference>
<accession>A0ABS8T2P2</accession>
<dbReference type="EMBL" id="JACEIK010001065">
    <property type="protein sequence ID" value="MCD7465627.1"/>
    <property type="molecule type" value="Genomic_DNA"/>
</dbReference>
<reference evidence="1 2" key="1">
    <citation type="journal article" date="2021" name="BMC Genomics">
        <title>Datura genome reveals duplications of psychoactive alkaloid biosynthetic genes and high mutation rate following tissue culture.</title>
        <authorList>
            <person name="Rajewski A."/>
            <person name="Carter-House D."/>
            <person name="Stajich J."/>
            <person name="Litt A."/>
        </authorList>
    </citation>
    <scope>NUCLEOTIDE SEQUENCE [LARGE SCALE GENOMIC DNA]</scope>
    <source>
        <strain evidence="1">AR-01</strain>
    </source>
</reference>
<protein>
    <submittedName>
        <fullName evidence="1">Uncharacterized protein</fullName>
    </submittedName>
</protein>
<sequence>MRSRVKIGLLDDGRNAQLSTWSLLRGCFCIESFLPLIGPRRPLTNATACLLISLILTISAGLDATFCGSTAWTLEKIQVIQRAGASRTLKLKLQLTGDDKRTDNIKVKN</sequence>
<comment type="caution">
    <text evidence="1">The sequence shown here is derived from an EMBL/GenBank/DDBJ whole genome shotgun (WGS) entry which is preliminary data.</text>
</comment>
<proteinExistence type="predicted"/>
<evidence type="ECO:0000313" key="2">
    <source>
        <dbReference type="Proteomes" id="UP000823775"/>
    </source>
</evidence>
<name>A0ABS8T2P2_DATST</name>
<gene>
    <name evidence="1" type="ORF">HAX54_001642</name>
</gene>